<organism evidence="6 7">
    <name type="scientific">Paraburkholderia bengalensis</name>
    <dbReference type="NCBI Taxonomy" id="2747562"/>
    <lineage>
        <taxon>Bacteria</taxon>
        <taxon>Pseudomonadati</taxon>
        <taxon>Pseudomonadota</taxon>
        <taxon>Betaproteobacteria</taxon>
        <taxon>Burkholderiales</taxon>
        <taxon>Burkholderiaceae</taxon>
        <taxon>Paraburkholderia</taxon>
    </lineage>
</organism>
<dbReference type="PANTHER" id="PTHR38097">
    <property type="match status" value="1"/>
</dbReference>
<evidence type="ECO:0000259" key="5">
    <source>
        <dbReference type="SMART" id="SM00528"/>
    </source>
</evidence>
<keyword evidence="7" id="KW-1185">Reference proteome</keyword>
<comment type="subcellular location">
    <subcellularLocation>
        <location evidence="1">Cytoplasm</location>
        <location evidence="1">Nucleoid</location>
    </subcellularLocation>
</comment>
<evidence type="ECO:0000313" key="7">
    <source>
        <dbReference type="Proteomes" id="UP001386437"/>
    </source>
</evidence>
<dbReference type="Gene3D" id="4.10.430.30">
    <property type="match status" value="1"/>
</dbReference>
<gene>
    <name evidence="6" type="ORF">H3V53_20245</name>
</gene>
<dbReference type="InterPro" id="IPR027444">
    <property type="entry name" value="H-NS_C_dom"/>
</dbReference>
<keyword evidence="4" id="KW-0238">DNA-binding</keyword>
<proteinExistence type="inferred from homology"/>
<feature type="domain" description="DNA-binding protein H-NS-like C-terminal" evidence="5">
    <location>
        <begin position="56"/>
        <end position="96"/>
    </location>
</feature>
<evidence type="ECO:0000313" key="6">
    <source>
        <dbReference type="EMBL" id="MEI5999453.1"/>
    </source>
</evidence>
<accession>A0ABU8IW01</accession>
<evidence type="ECO:0000256" key="4">
    <source>
        <dbReference type="ARBA" id="ARBA00023125"/>
    </source>
</evidence>
<sequence length="96" mass="11087">MDSYRDLVARMAQLEVEIEKSRKAETAAAIDDILQRMVEYGITLDDIGQRAKQGVQRARARVMPKYRDPVSGEEWSGRGKAPRWIRDHADRARFLI</sequence>
<evidence type="ECO:0000256" key="1">
    <source>
        <dbReference type="ARBA" id="ARBA00004453"/>
    </source>
</evidence>
<dbReference type="SUPFAM" id="SSF81273">
    <property type="entry name" value="H-NS histone-like proteins"/>
    <property type="match status" value="1"/>
</dbReference>
<evidence type="ECO:0000256" key="2">
    <source>
        <dbReference type="ARBA" id="ARBA00010610"/>
    </source>
</evidence>
<dbReference type="SMART" id="SM00528">
    <property type="entry name" value="HNS"/>
    <property type="match status" value="1"/>
</dbReference>
<dbReference type="Pfam" id="PF00816">
    <property type="entry name" value="Histone_HNS"/>
    <property type="match status" value="1"/>
</dbReference>
<protein>
    <submittedName>
        <fullName evidence="6">H-NS histone family protein</fullName>
    </submittedName>
</protein>
<keyword evidence="3" id="KW-0963">Cytoplasm</keyword>
<comment type="similarity">
    <text evidence="2">Belongs to the histone-like protein H-NS family.</text>
</comment>
<name>A0ABU8IW01_9BURK</name>
<reference evidence="6 7" key="1">
    <citation type="journal article" date="2022" name="Arch. Microbiol.">
        <title>Paraburkholderia bengalensis sp. nov. isolated from roots of Oryza sativa, IR64.</title>
        <authorList>
            <person name="Nag P."/>
            <person name="Mondal N."/>
            <person name="Sarkar J."/>
            <person name="Das S."/>
        </authorList>
    </citation>
    <scope>NUCLEOTIDE SEQUENCE [LARGE SCALE GENOMIC DNA]</scope>
    <source>
        <strain evidence="6 7">IR64_4_BI</strain>
    </source>
</reference>
<comment type="caution">
    <text evidence="6">The sequence shown here is derived from an EMBL/GenBank/DDBJ whole genome shotgun (WGS) entry which is preliminary data.</text>
</comment>
<dbReference type="EMBL" id="JACFYJ010000034">
    <property type="protein sequence ID" value="MEI5999453.1"/>
    <property type="molecule type" value="Genomic_DNA"/>
</dbReference>
<evidence type="ECO:0000256" key="3">
    <source>
        <dbReference type="ARBA" id="ARBA00022490"/>
    </source>
</evidence>
<dbReference type="Proteomes" id="UP001386437">
    <property type="component" value="Unassembled WGS sequence"/>
</dbReference>
<dbReference type="PANTHER" id="PTHR38097:SF2">
    <property type="entry name" value="DNA-BINDING PROTEIN STPA"/>
    <property type="match status" value="1"/>
</dbReference>